<dbReference type="Proteomes" id="UP000250079">
    <property type="component" value="Chromosome"/>
</dbReference>
<dbReference type="PANTHER" id="PTHR30537">
    <property type="entry name" value="HTH-TYPE TRANSCRIPTIONAL REGULATOR"/>
    <property type="match status" value="1"/>
</dbReference>
<dbReference type="PROSITE" id="PS50931">
    <property type="entry name" value="HTH_LYSR"/>
    <property type="match status" value="1"/>
</dbReference>
<evidence type="ECO:0000256" key="4">
    <source>
        <dbReference type="ARBA" id="ARBA00023163"/>
    </source>
</evidence>
<dbReference type="Gene3D" id="3.40.190.290">
    <property type="match status" value="1"/>
</dbReference>
<dbReference type="RefSeq" id="WP_205737898.1">
    <property type="nucleotide sequence ID" value="NZ_CP018632.1"/>
</dbReference>
<dbReference type="SUPFAM" id="SSF46785">
    <property type="entry name" value="Winged helix' DNA-binding domain"/>
    <property type="match status" value="1"/>
</dbReference>
<dbReference type="KEGG" id="gai:IMCC3135_04220"/>
<keyword evidence="3" id="KW-0238">DNA-binding</keyword>
<dbReference type="InterPro" id="IPR058163">
    <property type="entry name" value="LysR-type_TF_proteobact-type"/>
</dbReference>
<dbReference type="InterPro" id="IPR036390">
    <property type="entry name" value="WH_DNA-bd_sf"/>
</dbReference>
<dbReference type="Pfam" id="PF00126">
    <property type="entry name" value="HTH_1"/>
    <property type="match status" value="1"/>
</dbReference>
<accession>A0A2Z2NTL0</accession>
<dbReference type="Pfam" id="PF03466">
    <property type="entry name" value="LysR_substrate"/>
    <property type="match status" value="1"/>
</dbReference>
<evidence type="ECO:0000256" key="1">
    <source>
        <dbReference type="ARBA" id="ARBA00009437"/>
    </source>
</evidence>
<name>A0A2Z2NTL0_9GAMM</name>
<evidence type="ECO:0000313" key="7">
    <source>
        <dbReference type="Proteomes" id="UP000250079"/>
    </source>
</evidence>
<evidence type="ECO:0000313" key="6">
    <source>
        <dbReference type="EMBL" id="ASJ70957.1"/>
    </source>
</evidence>
<dbReference type="GO" id="GO:0043565">
    <property type="term" value="F:sequence-specific DNA binding"/>
    <property type="evidence" value="ECO:0007669"/>
    <property type="project" value="TreeGrafter"/>
</dbReference>
<evidence type="ECO:0000256" key="3">
    <source>
        <dbReference type="ARBA" id="ARBA00023125"/>
    </source>
</evidence>
<organism evidence="6 7">
    <name type="scientific">Granulosicoccus antarcticus IMCC3135</name>
    <dbReference type="NCBI Taxonomy" id="1192854"/>
    <lineage>
        <taxon>Bacteria</taxon>
        <taxon>Pseudomonadati</taxon>
        <taxon>Pseudomonadota</taxon>
        <taxon>Gammaproteobacteria</taxon>
        <taxon>Chromatiales</taxon>
        <taxon>Granulosicoccaceae</taxon>
        <taxon>Granulosicoccus</taxon>
    </lineage>
</organism>
<keyword evidence="7" id="KW-1185">Reference proteome</keyword>
<proteinExistence type="inferred from homology"/>
<dbReference type="InterPro" id="IPR005119">
    <property type="entry name" value="LysR_subst-bd"/>
</dbReference>
<dbReference type="AlphaFoldDB" id="A0A2Z2NTL0"/>
<protein>
    <submittedName>
        <fullName evidence="6">HTH-type transcriptional regulator PgrR</fullName>
    </submittedName>
</protein>
<dbReference type="InterPro" id="IPR036388">
    <property type="entry name" value="WH-like_DNA-bd_sf"/>
</dbReference>
<keyword evidence="4" id="KW-0804">Transcription</keyword>
<dbReference type="InterPro" id="IPR000847">
    <property type="entry name" value="LysR_HTH_N"/>
</dbReference>
<keyword evidence="2" id="KW-0805">Transcription regulation</keyword>
<dbReference type="PANTHER" id="PTHR30537:SF3">
    <property type="entry name" value="TRANSCRIPTIONAL REGULATORY PROTEIN"/>
    <property type="match status" value="1"/>
</dbReference>
<evidence type="ECO:0000259" key="5">
    <source>
        <dbReference type="PROSITE" id="PS50931"/>
    </source>
</evidence>
<reference evidence="6 7" key="1">
    <citation type="submission" date="2016-12" db="EMBL/GenBank/DDBJ databases">
        <authorList>
            <person name="Song W.-J."/>
            <person name="Kurnit D.M."/>
        </authorList>
    </citation>
    <scope>NUCLEOTIDE SEQUENCE [LARGE SCALE GENOMIC DNA]</scope>
    <source>
        <strain evidence="6 7">IMCC3135</strain>
    </source>
</reference>
<dbReference type="GO" id="GO:0006351">
    <property type="term" value="P:DNA-templated transcription"/>
    <property type="evidence" value="ECO:0007669"/>
    <property type="project" value="TreeGrafter"/>
</dbReference>
<comment type="similarity">
    <text evidence="1">Belongs to the LysR transcriptional regulatory family.</text>
</comment>
<sequence length="300" mass="32174">MKSSSVAKLHWDDAPVFLAIARQGTLSAAARELDLGVATVSRRIERLESGLGVALFLRHQSGYTLTDEGAELLSRAETLESAMAGFRPDTSPTGPVRGHVRLATAENLANGVIIPALAPLLVEHPQLTIDIVTDVASINLHRQDADLAVRMTRPSRGNLKVRRVGTLGLGLYGSSEYLASRQPLTDTLDFEHHRFIGWSDVQTDLPAAQWLERALRGGVPVLTTTTLSAQVQAASAGIGLAVLPHFLARDAGLQALPIVLGIDHPIWLVVHSDLSASRRVRVVADRIAQTLANASSRLEG</sequence>
<dbReference type="Gene3D" id="1.10.10.10">
    <property type="entry name" value="Winged helix-like DNA-binding domain superfamily/Winged helix DNA-binding domain"/>
    <property type="match status" value="1"/>
</dbReference>
<dbReference type="GO" id="GO:0003700">
    <property type="term" value="F:DNA-binding transcription factor activity"/>
    <property type="evidence" value="ECO:0007669"/>
    <property type="project" value="InterPro"/>
</dbReference>
<gene>
    <name evidence="6" type="primary">pgrR_1</name>
    <name evidence="6" type="ORF">IMCC3135_04220</name>
</gene>
<evidence type="ECO:0000256" key="2">
    <source>
        <dbReference type="ARBA" id="ARBA00023015"/>
    </source>
</evidence>
<dbReference type="SUPFAM" id="SSF53850">
    <property type="entry name" value="Periplasmic binding protein-like II"/>
    <property type="match status" value="1"/>
</dbReference>
<feature type="domain" description="HTH lysR-type" evidence="5">
    <location>
        <begin position="16"/>
        <end position="66"/>
    </location>
</feature>
<dbReference type="EMBL" id="CP018632">
    <property type="protein sequence ID" value="ASJ70957.1"/>
    <property type="molecule type" value="Genomic_DNA"/>
</dbReference>